<dbReference type="InterPro" id="IPR038765">
    <property type="entry name" value="Papain-like_cys_pep_sf"/>
</dbReference>
<evidence type="ECO:0000313" key="2">
    <source>
        <dbReference type="EMBL" id="RAJ10537.1"/>
    </source>
</evidence>
<gene>
    <name evidence="2" type="ORF">LX64_00140</name>
</gene>
<dbReference type="Pfam" id="PF01841">
    <property type="entry name" value="Transglut_core"/>
    <property type="match status" value="1"/>
</dbReference>
<dbReference type="RefSeq" id="WP_158538487.1">
    <property type="nucleotide sequence ID" value="NZ_QLLL01000001.1"/>
</dbReference>
<accession>A0A327R9E3</accession>
<dbReference type="Gene3D" id="3.10.620.30">
    <property type="match status" value="1"/>
</dbReference>
<keyword evidence="3" id="KW-1185">Reference proteome</keyword>
<feature type="domain" description="Transglutaminase-like" evidence="1">
    <location>
        <begin position="257"/>
        <end position="334"/>
    </location>
</feature>
<reference evidence="2 3" key="1">
    <citation type="submission" date="2018-06" db="EMBL/GenBank/DDBJ databases">
        <title>Genomic Encyclopedia of Archaeal and Bacterial Type Strains, Phase II (KMG-II): from individual species to whole genera.</title>
        <authorList>
            <person name="Goeker M."/>
        </authorList>
    </citation>
    <scope>NUCLEOTIDE SEQUENCE [LARGE SCALE GENOMIC DNA]</scope>
    <source>
        <strain evidence="2 3">DSM 23857</strain>
    </source>
</reference>
<comment type="caution">
    <text evidence="2">The sequence shown here is derived from an EMBL/GenBank/DDBJ whole genome shotgun (WGS) entry which is preliminary data.</text>
</comment>
<dbReference type="Proteomes" id="UP000249547">
    <property type="component" value="Unassembled WGS sequence"/>
</dbReference>
<dbReference type="SUPFAM" id="SSF54001">
    <property type="entry name" value="Cysteine proteinases"/>
    <property type="match status" value="1"/>
</dbReference>
<dbReference type="Gene3D" id="2.60.40.3140">
    <property type="match status" value="1"/>
</dbReference>
<dbReference type="OrthoDB" id="8595007at2"/>
<protein>
    <submittedName>
        <fullName evidence="2">Transglutaminase superfamily protein</fullName>
    </submittedName>
</protein>
<dbReference type="EMBL" id="QLLL01000001">
    <property type="protein sequence ID" value="RAJ10537.1"/>
    <property type="molecule type" value="Genomic_DNA"/>
</dbReference>
<sequence>MATCLLMCALHVFATEPGEKNVSIREKTERYEFTFNRNNEVNVLQTDVTQYLCTQFRTTIGYADFYNEKSTINDVRVRLDGKKFNVKPIHKYYAVDEYFYSDQKICYFELPLEKKGAEASVELEKTILDPRYLTAIYFDEPYFTMRKEITFVIPDWMHVDIKEMNFDKSPLKILKTTSRDERSKTRTITYTVRNWEARDAENAAPGPSYILPHLLVMSHYADAKNGKTTFFQTTADLYSWYRSLVQTIGNDPTSIAATAKSITKNATTDVDKVKAVFNYVQDNIRYIAFEDGIAGFRPAKAQDVLSKKYGDCKGMANLTKELLVSLGIDARLCWIGTNHIAYDYSLPSLSVDNHMICAVQLNKKRYFLDATESYIGFDQYAERIQGRQVMIEDGDKYILEKVPLRDYKQNVTSEKRVLKIEGTDLVGSNEILYTGESMEFLLTAVHNIKKNKLDEAILTYLKEDDKRCDIQNLVTSDLSNWNTDLSFKYNVRHKEAITAFDKDMYLEIDFRKEYEGLEIDTTKRKSDYLFPYKSHTLHETVLILPKGYKATDLPKDVMIDRPTYAIKVGYKRQNDQVIYQKEIILKNTRLPKSEMSQWNKDVKALTELYRNQITLSKS</sequence>
<dbReference type="InterPro" id="IPR002931">
    <property type="entry name" value="Transglutaminase-like"/>
</dbReference>
<dbReference type="Gene3D" id="2.60.120.1130">
    <property type="match status" value="1"/>
</dbReference>
<name>A0A327R9E3_9BACT</name>
<dbReference type="AlphaFoldDB" id="A0A327R9E3"/>
<proteinExistence type="predicted"/>
<organism evidence="2 3">
    <name type="scientific">Chitinophaga skermanii</name>
    <dbReference type="NCBI Taxonomy" id="331697"/>
    <lineage>
        <taxon>Bacteria</taxon>
        <taxon>Pseudomonadati</taxon>
        <taxon>Bacteroidota</taxon>
        <taxon>Chitinophagia</taxon>
        <taxon>Chitinophagales</taxon>
        <taxon>Chitinophagaceae</taxon>
        <taxon>Chitinophaga</taxon>
    </lineage>
</organism>
<evidence type="ECO:0000259" key="1">
    <source>
        <dbReference type="Pfam" id="PF01841"/>
    </source>
</evidence>
<evidence type="ECO:0000313" key="3">
    <source>
        <dbReference type="Proteomes" id="UP000249547"/>
    </source>
</evidence>